<reference evidence="2 3" key="1">
    <citation type="submission" date="2020-08" db="EMBL/GenBank/DDBJ databases">
        <title>Genomic Encyclopedia of Type Strains, Phase IV (KMG-IV): sequencing the most valuable type-strain genomes for metagenomic binning, comparative biology and taxonomic classification.</title>
        <authorList>
            <person name="Goeker M."/>
        </authorList>
    </citation>
    <scope>NUCLEOTIDE SEQUENCE [LARGE SCALE GENOMIC DNA]</scope>
    <source>
        <strain evidence="2 3">DSM 25895</strain>
    </source>
</reference>
<dbReference type="EMBL" id="JACIJE010000001">
    <property type="protein sequence ID" value="MBB5688385.1"/>
    <property type="molecule type" value="Genomic_DNA"/>
</dbReference>
<feature type="transmembrane region" description="Helical" evidence="1">
    <location>
        <begin position="6"/>
        <end position="28"/>
    </location>
</feature>
<keyword evidence="1" id="KW-0472">Membrane</keyword>
<sequence length="29" mass="3151">MPPIHVLQRIVLVLLVVFAVVQVVVAIAN</sequence>
<evidence type="ECO:0000313" key="2">
    <source>
        <dbReference type="EMBL" id="MBB5688385.1"/>
    </source>
</evidence>
<dbReference type="Proteomes" id="UP000562254">
    <property type="component" value="Unassembled WGS sequence"/>
</dbReference>
<proteinExistence type="predicted"/>
<protein>
    <submittedName>
        <fullName evidence="2">Uncharacterized protein</fullName>
    </submittedName>
</protein>
<evidence type="ECO:0000256" key="1">
    <source>
        <dbReference type="SAM" id="Phobius"/>
    </source>
</evidence>
<accession>A0A840XIM5</accession>
<organism evidence="2 3">
    <name type="scientific">Neoroseomonas alkaliterrae</name>
    <dbReference type="NCBI Taxonomy" id="1452450"/>
    <lineage>
        <taxon>Bacteria</taxon>
        <taxon>Pseudomonadati</taxon>
        <taxon>Pseudomonadota</taxon>
        <taxon>Alphaproteobacteria</taxon>
        <taxon>Acetobacterales</taxon>
        <taxon>Acetobacteraceae</taxon>
        <taxon>Neoroseomonas</taxon>
    </lineage>
</organism>
<keyword evidence="1" id="KW-1133">Transmembrane helix</keyword>
<name>A0A840XIM5_9PROT</name>
<gene>
    <name evidence="2" type="ORF">FHS88_000495</name>
</gene>
<comment type="caution">
    <text evidence="2">The sequence shown here is derived from an EMBL/GenBank/DDBJ whole genome shotgun (WGS) entry which is preliminary data.</text>
</comment>
<dbReference type="AlphaFoldDB" id="A0A840XIM5"/>
<keyword evidence="3" id="KW-1185">Reference proteome</keyword>
<evidence type="ECO:0000313" key="3">
    <source>
        <dbReference type="Proteomes" id="UP000562254"/>
    </source>
</evidence>
<keyword evidence="1" id="KW-0812">Transmembrane</keyword>